<protein>
    <submittedName>
        <fullName evidence="1">Uncharacterized protein</fullName>
    </submittedName>
</protein>
<organism evidence="1">
    <name type="scientific">uncultured Caudovirales phage</name>
    <dbReference type="NCBI Taxonomy" id="2100421"/>
    <lineage>
        <taxon>Viruses</taxon>
        <taxon>Duplodnaviria</taxon>
        <taxon>Heunggongvirae</taxon>
        <taxon>Uroviricota</taxon>
        <taxon>Caudoviricetes</taxon>
        <taxon>Peduoviridae</taxon>
        <taxon>Maltschvirus</taxon>
        <taxon>Maltschvirus maltsch</taxon>
    </lineage>
</organism>
<name>A0A6J5NBE7_9CAUD</name>
<reference evidence="1" key="1">
    <citation type="submission" date="2020-04" db="EMBL/GenBank/DDBJ databases">
        <authorList>
            <person name="Chiriac C."/>
            <person name="Salcher M."/>
            <person name="Ghai R."/>
            <person name="Kavagutti S V."/>
        </authorList>
    </citation>
    <scope>NUCLEOTIDE SEQUENCE</scope>
</reference>
<proteinExistence type="predicted"/>
<accession>A0A6J5NBE7</accession>
<dbReference type="EMBL" id="LR796630">
    <property type="protein sequence ID" value="CAB4155336.1"/>
    <property type="molecule type" value="Genomic_DNA"/>
</dbReference>
<gene>
    <name evidence="1" type="ORF">UFOVP674_2</name>
</gene>
<evidence type="ECO:0000313" key="1">
    <source>
        <dbReference type="EMBL" id="CAB4155336.1"/>
    </source>
</evidence>
<sequence length="137" mass="15401">MKEQIEKLKAELREFIELSKTITLGKWENASRSETSDIIGKDDICGGVYVASVSRIAWGAMYSERGDANATFIAHSRNISPAMAECLLVAVEGLEIVAFIEEWQAKANSYSTNRDLSFNGRNAWEKLDQIINLWNLK</sequence>